<gene>
    <name evidence="7" type="ORF">R5R35_013398</name>
</gene>
<accession>A0AAN9W462</accession>
<sequence length="152" mass="14974">MLSVKAATVALFAALLTTDFATADIGIALRGGGGGGYGGGFGGGAGGPPQPYSFQYAVQDPPSGNDFGQHESGDGSGSVRGEYRVLLPDGRKQVVTYTASDAQGYNADVQYEGTPRFPSGGFGAGGGYGGGAGGGRRPSGGFGAGSHPGYRK</sequence>
<dbReference type="Proteomes" id="UP001378592">
    <property type="component" value="Unassembled WGS sequence"/>
</dbReference>
<dbReference type="GO" id="GO:0005615">
    <property type="term" value="C:extracellular space"/>
    <property type="evidence" value="ECO:0007669"/>
    <property type="project" value="TreeGrafter"/>
</dbReference>
<keyword evidence="2" id="KW-0677">Repeat</keyword>
<feature type="signal peptide" evidence="6">
    <location>
        <begin position="1"/>
        <end position="23"/>
    </location>
</feature>
<evidence type="ECO:0000256" key="6">
    <source>
        <dbReference type="SAM" id="SignalP"/>
    </source>
</evidence>
<evidence type="ECO:0008006" key="9">
    <source>
        <dbReference type="Google" id="ProtNLM"/>
    </source>
</evidence>
<evidence type="ECO:0000256" key="3">
    <source>
        <dbReference type="ARBA" id="ARBA00037307"/>
    </source>
</evidence>
<proteinExistence type="predicted"/>
<reference evidence="7 8" key="1">
    <citation type="submission" date="2024-03" db="EMBL/GenBank/DDBJ databases">
        <title>The genome assembly and annotation of the cricket Gryllus longicercus Weissman &amp; Gray.</title>
        <authorList>
            <person name="Szrajer S."/>
            <person name="Gray D."/>
            <person name="Ylla G."/>
        </authorList>
    </citation>
    <scope>NUCLEOTIDE SEQUENCE [LARGE SCALE GENOMIC DNA]</scope>
    <source>
        <strain evidence="7">DAG 2021-001</strain>
        <tissue evidence="7">Whole body minus gut</tissue>
    </source>
</reference>
<feature type="compositionally biased region" description="Gly residues" evidence="5">
    <location>
        <begin position="120"/>
        <end position="146"/>
    </location>
</feature>
<feature type="chain" id="PRO_5042887143" description="Cuticular protein" evidence="6">
    <location>
        <begin position="24"/>
        <end position="152"/>
    </location>
</feature>
<name>A0AAN9W462_9ORTH</name>
<organism evidence="7 8">
    <name type="scientific">Gryllus longicercus</name>
    <dbReference type="NCBI Taxonomy" id="2509291"/>
    <lineage>
        <taxon>Eukaryota</taxon>
        <taxon>Metazoa</taxon>
        <taxon>Ecdysozoa</taxon>
        <taxon>Arthropoda</taxon>
        <taxon>Hexapoda</taxon>
        <taxon>Insecta</taxon>
        <taxon>Pterygota</taxon>
        <taxon>Neoptera</taxon>
        <taxon>Polyneoptera</taxon>
        <taxon>Orthoptera</taxon>
        <taxon>Ensifera</taxon>
        <taxon>Gryllidea</taxon>
        <taxon>Grylloidea</taxon>
        <taxon>Gryllidae</taxon>
        <taxon>Gryllinae</taxon>
        <taxon>Gryllus</taxon>
    </lineage>
</organism>
<dbReference type="InterPro" id="IPR000618">
    <property type="entry name" value="Insect_cuticle"/>
</dbReference>
<keyword evidence="8" id="KW-1185">Reference proteome</keyword>
<evidence type="ECO:0000256" key="2">
    <source>
        <dbReference type="ARBA" id="ARBA00022737"/>
    </source>
</evidence>
<dbReference type="PROSITE" id="PS51155">
    <property type="entry name" value="CHIT_BIND_RR_2"/>
    <property type="match status" value="1"/>
</dbReference>
<feature type="region of interest" description="Disordered" evidence="5">
    <location>
        <begin position="109"/>
        <end position="152"/>
    </location>
</feature>
<feature type="region of interest" description="Disordered" evidence="5">
    <location>
        <begin position="40"/>
        <end position="81"/>
    </location>
</feature>
<protein>
    <recommendedName>
        <fullName evidence="9">Cuticular protein</fullName>
    </recommendedName>
</protein>
<dbReference type="PANTHER" id="PTHR12236">
    <property type="entry name" value="STRUCTURAL CONTITUENT OF CUTICLE"/>
    <property type="match status" value="1"/>
</dbReference>
<keyword evidence="6" id="KW-0732">Signal</keyword>
<keyword evidence="1 4" id="KW-0193">Cuticle</keyword>
<dbReference type="Pfam" id="PF00379">
    <property type="entry name" value="Chitin_bind_4"/>
    <property type="match status" value="1"/>
</dbReference>
<dbReference type="InterPro" id="IPR051217">
    <property type="entry name" value="Insect_Cuticle_Struc_Prot"/>
</dbReference>
<evidence type="ECO:0000256" key="5">
    <source>
        <dbReference type="SAM" id="MobiDB-lite"/>
    </source>
</evidence>
<dbReference type="GO" id="GO:0042302">
    <property type="term" value="F:structural constituent of cuticle"/>
    <property type="evidence" value="ECO:0007669"/>
    <property type="project" value="UniProtKB-UniRule"/>
</dbReference>
<evidence type="ECO:0000313" key="7">
    <source>
        <dbReference type="EMBL" id="KAK7873986.1"/>
    </source>
</evidence>
<comment type="function">
    <text evidence="3">Component of the cuticle of migratory locust which contains more than 100 different structural proteins.</text>
</comment>
<comment type="caution">
    <text evidence="7">The sequence shown here is derived from an EMBL/GenBank/DDBJ whole genome shotgun (WGS) entry which is preliminary data.</text>
</comment>
<evidence type="ECO:0000256" key="4">
    <source>
        <dbReference type="PROSITE-ProRule" id="PRU00497"/>
    </source>
</evidence>
<dbReference type="GO" id="GO:0031012">
    <property type="term" value="C:extracellular matrix"/>
    <property type="evidence" value="ECO:0007669"/>
    <property type="project" value="TreeGrafter"/>
</dbReference>
<evidence type="ECO:0000256" key="1">
    <source>
        <dbReference type="ARBA" id="ARBA00022460"/>
    </source>
</evidence>
<evidence type="ECO:0000313" key="8">
    <source>
        <dbReference type="Proteomes" id="UP001378592"/>
    </source>
</evidence>
<dbReference type="EMBL" id="JAZDUA010000006">
    <property type="protein sequence ID" value="KAK7873986.1"/>
    <property type="molecule type" value="Genomic_DNA"/>
</dbReference>
<dbReference type="AlphaFoldDB" id="A0AAN9W462"/>
<dbReference type="PANTHER" id="PTHR12236:SF79">
    <property type="entry name" value="CUTICULAR PROTEIN 50CB-RELATED"/>
    <property type="match status" value="1"/>
</dbReference>